<feature type="compositionally biased region" description="Polar residues" evidence="7">
    <location>
        <begin position="39"/>
        <end position="55"/>
    </location>
</feature>
<comment type="similarity">
    <text evidence="2">Belongs to the LAPTM4/LAPTM5 transporter family.</text>
</comment>
<keyword evidence="4 8" id="KW-0812">Transmembrane</keyword>
<evidence type="ECO:0000256" key="1">
    <source>
        <dbReference type="ARBA" id="ARBA00004127"/>
    </source>
</evidence>
<proteinExistence type="inferred from homology"/>
<evidence type="ECO:0000256" key="3">
    <source>
        <dbReference type="ARBA" id="ARBA00022448"/>
    </source>
</evidence>
<reference evidence="9 10" key="1">
    <citation type="journal article" date="2019" name="PLoS Biol.">
        <title>Sex chromosomes control vertical transmission of feminizing Wolbachia symbionts in an isopod.</title>
        <authorList>
            <person name="Becking T."/>
            <person name="Chebbi M.A."/>
            <person name="Giraud I."/>
            <person name="Moumen B."/>
            <person name="Laverre T."/>
            <person name="Caubet Y."/>
            <person name="Peccoud J."/>
            <person name="Gilbert C."/>
            <person name="Cordaux R."/>
        </authorList>
    </citation>
    <scope>NUCLEOTIDE SEQUENCE [LARGE SCALE GENOMIC DNA]</scope>
    <source>
        <strain evidence="9">ANa2</strain>
        <tissue evidence="9">Whole body excluding digestive tract and cuticle</tissue>
    </source>
</reference>
<feature type="transmembrane region" description="Helical" evidence="8">
    <location>
        <begin position="145"/>
        <end position="163"/>
    </location>
</feature>
<evidence type="ECO:0000256" key="5">
    <source>
        <dbReference type="ARBA" id="ARBA00022989"/>
    </source>
</evidence>
<evidence type="ECO:0000313" key="9">
    <source>
        <dbReference type="EMBL" id="KAB7496742.1"/>
    </source>
</evidence>
<dbReference type="OrthoDB" id="10002163at2759"/>
<feature type="transmembrane region" description="Helical" evidence="8">
    <location>
        <begin position="264"/>
        <end position="288"/>
    </location>
</feature>
<dbReference type="PANTHER" id="PTHR12479:SF10">
    <property type="entry name" value="LYSOSOMAL-ASSOCIATED TRANSMEMBRANE PROTEIN"/>
    <property type="match status" value="1"/>
</dbReference>
<evidence type="ECO:0000256" key="7">
    <source>
        <dbReference type="SAM" id="MobiDB-lite"/>
    </source>
</evidence>
<evidence type="ECO:0000256" key="2">
    <source>
        <dbReference type="ARBA" id="ARBA00010076"/>
    </source>
</evidence>
<feature type="transmembrane region" description="Helical" evidence="8">
    <location>
        <begin position="237"/>
        <end position="257"/>
    </location>
</feature>
<dbReference type="GO" id="GO:0012505">
    <property type="term" value="C:endomembrane system"/>
    <property type="evidence" value="ECO:0007669"/>
    <property type="project" value="UniProtKB-SubCell"/>
</dbReference>
<comment type="subcellular location">
    <subcellularLocation>
        <location evidence="1">Endomembrane system</location>
        <topology evidence="1">Multi-pass membrane protein</topology>
    </subcellularLocation>
</comment>
<evidence type="ECO:0000313" key="10">
    <source>
        <dbReference type="Proteomes" id="UP000326759"/>
    </source>
</evidence>
<organism evidence="9 10">
    <name type="scientific">Armadillidium nasatum</name>
    <dbReference type="NCBI Taxonomy" id="96803"/>
    <lineage>
        <taxon>Eukaryota</taxon>
        <taxon>Metazoa</taxon>
        <taxon>Ecdysozoa</taxon>
        <taxon>Arthropoda</taxon>
        <taxon>Crustacea</taxon>
        <taxon>Multicrustacea</taxon>
        <taxon>Malacostraca</taxon>
        <taxon>Eumalacostraca</taxon>
        <taxon>Peracarida</taxon>
        <taxon>Isopoda</taxon>
        <taxon>Oniscidea</taxon>
        <taxon>Crinocheta</taxon>
        <taxon>Armadillidiidae</taxon>
        <taxon>Armadillidium</taxon>
    </lineage>
</organism>
<keyword evidence="5 8" id="KW-1133">Transmembrane helix</keyword>
<keyword evidence="10" id="KW-1185">Reference proteome</keyword>
<dbReference type="EMBL" id="SEYY01021066">
    <property type="protein sequence ID" value="KAB7496742.1"/>
    <property type="molecule type" value="Genomic_DNA"/>
</dbReference>
<dbReference type="InterPro" id="IPR051115">
    <property type="entry name" value="LAPTM_transporter"/>
</dbReference>
<keyword evidence="3" id="KW-0813">Transport</keyword>
<feature type="region of interest" description="Disordered" evidence="7">
    <location>
        <begin position="1"/>
        <end position="86"/>
    </location>
</feature>
<protein>
    <submittedName>
        <fullName evidence="9">Lysosomal-associated transmembrane protein 4A</fullName>
    </submittedName>
</protein>
<dbReference type="PANTHER" id="PTHR12479">
    <property type="entry name" value="LYSOSOMAL-ASSOCIATED TRANSMEMBRANE PROTEIN"/>
    <property type="match status" value="1"/>
</dbReference>
<feature type="compositionally biased region" description="Low complexity" evidence="7">
    <location>
        <begin position="68"/>
        <end position="85"/>
    </location>
</feature>
<evidence type="ECO:0000256" key="6">
    <source>
        <dbReference type="ARBA" id="ARBA00023136"/>
    </source>
</evidence>
<dbReference type="GO" id="GO:0005765">
    <property type="term" value="C:lysosomal membrane"/>
    <property type="evidence" value="ECO:0007669"/>
    <property type="project" value="TreeGrafter"/>
</dbReference>
<evidence type="ECO:0000256" key="4">
    <source>
        <dbReference type="ARBA" id="ARBA00022692"/>
    </source>
</evidence>
<gene>
    <name evidence="9" type="primary">LAPTM4A</name>
    <name evidence="9" type="ORF">Anas_01073</name>
</gene>
<sequence length="558" mass="62530">MPSRNSPQSITSSDVSTTAAATVNVSSSSSSSSSSNSNPRNGISNPLESESSPSDANGGRIWFSAVMPDDSSTTPVTTPGDMTTPQQVTVNERCNRSSRRRCHRGRVNRLWGMQGHWKDIKSQHGQWTCFLCCHVRTGTIVIGSWHMLLHLMALSLIAVVMIHPEILNQVNKDGFEGEQLEVAHDGVQDVQAVNCSEMPCLLATQGDGRLRDATPDFPLSLGNLLSTHRLNAEDVNVALFITLCTFIVTLLLVYGAFREQPSHLMPFFFLQVFDFCISSMTMFGYLSYLPNVRQVISESPVFPFQHFQNQLLAMNTKCLTFFVMLIFITTFLVKAYCISIVWRCYKYLMQRSQGGRWPPRSHMGHSGPVDQESQTLVLGHDLPDYDTAITDPQYRKKVSGLFPEPPPSYDMAMAAFYAQQHIISQAQAGSADEAPLLSTTTAAEVNENHPSVHHLLNGSASSVNREDDMEAGPSNRQNVTELILDTSSYHGFFYRVYNIGLIAYTEKFVTYFYLNRMFIMCSMESYMNNHHKMEFTIGACNDENSINSINFLSYFPYM</sequence>
<keyword evidence="6 8" id="KW-0472">Membrane</keyword>
<feature type="compositionally biased region" description="Low complexity" evidence="7">
    <location>
        <begin position="12"/>
        <end position="38"/>
    </location>
</feature>
<comment type="caution">
    <text evidence="9">The sequence shown here is derived from an EMBL/GenBank/DDBJ whole genome shotgun (WGS) entry which is preliminary data.</text>
</comment>
<dbReference type="Proteomes" id="UP000326759">
    <property type="component" value="Unassembled WGS sequence"/>
</dbReference>
<dbReference type="Pfam" id="PF03821">
    <property type="entry name" value="Mtp"/>
    <property type="match status" value="1"/>
</dbReference>
<dbReference type="AlphaFoldDB" id="A0A5N5SRY9"/>
<accession>A0A5N5SRY9</accession>
<dbReference type="InterPro" id="IPR004687">
    <property type="entry name" value="LAPTM4/5"/>
</dbReference>
<name>A0A5N5SRY9_9CRUS</name>
<feature type="compositionally biased region" description="Polar residues" evidence="7">
    <location>
        <begin position="1"/>
        <end position="11"/>
    </location>
</feature>
<feature type="transmembrane region" description="Helical" evidence="8">
    <location>
        <begin position="319"/>
        <end position="342"/>
    </location>
</feature>
<evidence type="ECO:0000256" key="8">
    <source>
        <dbReference type="SAM" id="Phobius"/>
    </source>
</evidence>